<feature type="signal peptide" evidence="9">
    <location>
        <begin position="1"/>
        <end position="20"/>
    </location>
</feature>
<dbReference type="GO" id="GO:0015889">
    <property type="term" value="P:cobalamin transport"/>
    <property type="evidence" value="ECO:0007669"/>
    <property type="project" value="InterPro"/>
</dbReference>
<gene>
    <name evidence="11" type="ORF">GDO54_004681</name>
</gene>
<evidence type="ECO:0000313" key="12">
    <source>
        <dbReference type="Proteomes" id="UP001181693"/>
    </source>
</evidence>
<evidence type="ECO:0000256" key="7">
    <source>
        <dbReference type="PIRSR" id="PIRSR602157-1"/>
    </source>
</evidence>
<reference evidence="11" key="1">
    <citation type="thesis" date="2020" institute="ProQuest LLC" country="789 East Eisenhower Parkway, Ann Arbor, MI, USA">
        <title>Comparative Genomics and Chromosome Evolution.</title>
        <authorList>
            <person name="Mudd A.B."/>
        </authorList>
    </citation>
    <scope>NUCLEOTIDE SEQUENCE</scope>
    <source>
        <strain evidence="11">1538</strain>
        <tissue evidence="11">Blood</tissue>
    </source>
</reference>
<dbReference type="Pfam" id="PF01122">
    <property type="entry name" value="Cobalamin_bind"/>
    <property type="match status" value="1"/>
</dbReference>
<feature type="binding site" evidence="7">
    <location>
        <begin position="368"/>
        <end position="369"/>
    </location>
    <ligand>
        <name>cyanocob(III)alamin</name>
        <dbReference type="ChEBI" id="CHEBI:17439"/>
    </ligand>
</feature>
<keyword evidence="5 9" id="KW-0732">Signal</keyword>
<sequence>MENWLSLCVVLLSVTCSCKAAGICSVPETRKSYVTTLAITMARSVGQCVTPDPSVLLALNLGQVKDPTAQDILINQLKKDSVERVSKNETFTSGKVALYVLALRSSCVDPSSIYVPEGTVDLVQLLEEKTREELQSFENNSSSSNASVKTTWYQVGLDIIGLCVMSKPYAITAAHILATHISLNIFGVDTAAIAAMGLVCVLEMENIPEGTHISVKTKLSDLLTYMLDQQNDGLIGNTYSTGLAGQAFLAAHPCYSLDSWDCAATIQKLIDLIPQKTFALPIAAAQLLPFLWGHSYVSVKQLPCLYSDAPLISVEFTIVNDLVGEHFKYSITVEVTEGSALLQVMEKAKELNPKEFSFQYKKYEWGVYITSINQLDGSNNDKTYWQFFSGINLLKQGVSDYIPENKEHIIAVFSKY</sequence>
<dbReference type="InterPro" id="IPR051588">
    <property type="entry name" value="Cobalamin_Transport"/>
</dbReference>
<comment type="caution">
    <text evidence="11">The sequence shown here is derived from an EMBL/GenBank/DDBJ whole genome shotgun (WGS) entry which is preliminary data.</text>
</comment>
<proteinExistence type="inferred from homology"/>
<feature type="binding site" evidence="7">
    <location>
        <position position="189"/>
    </location>
    <ligand>
        <name>cyanocob(III)alamin</name>
        <dbReference type="ChEBI" id="CHEBI:17439"/>
    </ligand>
</feature>
<protein>
    <recommendedName>
        <fullName evidence="10">Transcobalamin-like C-terminal domain-containing protein</fullName>
    </recommendedName>
</protein>
<dbReference type="Gene3D" id="1.50.10.20">
    <property type="match status" value="1"/>
</dbReference>
<feature type="domain" description="Transcobalamin-like C-terminal" evidence="10">
    <location>
        <begin position="338"/>
        <end position="411"/>
    </location>
</feature>
<organism evidence="11 12">
    <name type="scientific">Pyxicephalus adspersus</name>
    <name type="common">African bullfrog</name>
    <dbReference type="NCBI Taxonomy" id="30357"/>
    <lineage>
        <taxon>Eukaryota</taxon>
        <taxon>Metazoa</taxon>
        <taxon>Chordata</taxon>
        <taxon>Craniata</taxon>
        <taxon>Vertebrata</taxon>
        <taxon>Euteleostomi</taxon>
        <taxon>Amphibia</taxon>
        <taxon>Batrachia</taxon>
        <taxon>Anura</taxon>
        <taxon>Neobatrachia</taxon>
        <taxon>Ranoidea</taxon>
        <taxon>Pyxicephalidae</taxon>
        <taxon>Pyxicephalinae</taxon>
        <taxon>Pyxicephalus</taxon>
    </lineage>
</organism>
<evidence type="ECO:0000256" key="9">
    <source>
        <dbReference type="SAM" id="SignalP"/>
    </source>
</evidence>
<keyword evidence="3" id="KW-0406">Ion transport</keyword>
<dbReference type="GO" id="GO:0005615">
    <property type="term" value="C:extracellular space"/>
    <property type="evidence" value="ECO:0007669"/>
    <property type="project" value="TreeGrafter"/>
</dbReference>
<dbReference type="AlphaFoldDB" id="A0AAV2ZN54"/>
<keyword evidence="3" id="KW-0171">Cobalt transport</keyword>
<keyword evidence="8" id="KW-1015">Disulfide bond</keyword>
<feature type="binding site" evidence="7">
    <location>
        <position position="286"/>
    </location>
    <ligand>
        <name>cyanocob(III)alamin</name>
        <dbReference type="ChEBI" id="CHEBI:17439"/>
    </ligand>
</feature>
<feature type="binding site" evidence="7">
    <location>
        <position position="416"/>
    </location>
    <ligand>
        <name>cyanocob(III)alamin</name>
        <dbReference type="ChEBI" id="CHEBI:17439"/>
    </ligand>
</feature>
<dbReference type="GO" id="GO:0031419">
    <property type="term" value="F:cobalamin binding"/>
    <property type="evidence" value="ECO:0007669"/>
    <property type="project" value="InterPro"/>
</dbReference>
<evidence type="ECO:0000256" key="8">
    <source>
        <dbReference type="PIRSR" id="PIRSR602157-2"/>
    </source>
</evidence>
<evidence type="ECO:0000256" key="5">
    <source>
        <dbReference type="ARBA" id="ARBA00022729"/>
    </source>
</evidence>
<evidence type="ECO:0000256" key="6">
    <source>
        <dbReference type="ARBA" id="ARBA00023285"/>
    </source>
</evidence>
<feature type="binding site" evidence="7">
    <location>
        <position position="237"/>
    </location>
    <ligand>
        <name>cyanocob(III)alamin</name>
        <dbReference type="ChEBI" id="CHEBI:17439"/>
    </ligand>
</feature>
<dbReference type="EMBL" id="DYDO01000012">
    <property type="protein sequence ID" value="DBA15478.1"/>
    <property type="molecule type" value="Genomic_DNA"/>
</dbReference>
<evidence type="ECO:0000256" key="1">
    <source>
        <dbReference type="ARBA" id="ARBA00004613"/>
    </source>
</evidence>
<dbReference type="PANTHER" id="PTHR10559:SF15">
    <property type="entry name" value="COBALAMIN BINDING INTRINSIC FACTOR"/>
    <property type="match status" value="1"/>
</dbReference>
<comment type="similarity">
    <text evidence="2">Belongs to the eukaryotic cobalamin transport proteins family.</text>
</comment>
<comment type="subcellular location">
    <subcellularLocation>
        <location evidence="1">Secreted</location>
    </subcellularLocation>
</comment>
<dbReference type="PANTHER" id="PTHR10559">
    <property type="entry name" value="TRANSCOBALAMIN-1/GASTRIC INTRINSIC FACTOR"/>
    <property type="match status" value="1"/>
</dbReference>
<evidence type="ECO:0000256" key="4">
    <source>
        <dbReference type="ARBA" id="ARBA00022525"/>
    </source>
</evidence>
<feature type="chain" id="PRO_5043808364" description="Transcobalamin-like C-terminal domain-containing protein" evidence="9">
    <location>
        <begin position="21"/>
        <end position="416"/>
    </location>
</feature>
<evidence type="ECO:0000313" key="11">
    <source>
        <dbReference type="EMBL" id="DBA15478.1"/>
    </source>
</evidence>
<dbReference type="GO" id="GO:0006824">
    <property type="term" value="P:cobalt ion transport"/>
    <property type="evidence" value="ECO:0007669"/>
    <property type="project" value="UniProtKB-KW"/>
</dbReference>
<keyword evidence="12" id="KW-1185">Reference proteome</keyword>
<dbReference type="InterPro" id="IPR002157">
    <property type="entry name" value="Cbl-bd_prot"/>
</dbReference>
<dbReference type="InterPro" id="IPR027954">
    <property type="entry name" value="Transcobalamin-like_C"/>
</dbReference>
<feature type="binding site" evidence="7">
    <location>
        <begin position="150"/>
        <end position="154"/>
    </location>
    <ligand>
        <name>cyanocob(III)alamin</name>
        <dbReference type="ChEBI" id="CHEBI:17439"/>
    </ligand>
</feature>
<keyword evidence="6 7" id="KW-0170">Cobalt</keyword>
<feature type="disulfide bond" evidence="8">
    <location>
        <begin position="163"/>
        <end position="200"/>
    </location>
</feature>
<dbReference type="Proteomes" id="UP001181693">
    <property type="component" value="Unassembled WGS sequence"/>
</dbReference>
<evidence type="ECO:0000259" key="10">
    <source>
        <dbReference type="Pfam" id="PF14478"/>
    </source>
</evidence>
<keyword evidence="3" id="KW-0813">Transport</keyword>
<dbReference type="Gene3D" id="2.170.130.30">
    <property type="match status" value="1"/>
</dbReference>
<keyword evidence="4" id="KW-0964">Secreted</keyword>
<feature type="disulfide bond" evidence="8">
    <location>
        <begin position="24"/>
        <end position="262"/>
    </location>
</feature>
<accession>A0AAV2ZN54</accession>
<dbReference type="Pfam" id="PF14478">
    <property type="entry name" value="DUF4430"/>
    <property type="match status" value="1"/>
</dbReference>
<name>A0AAV2ZN54_PYXAD</name>
<evidence type="ECO:0000256" key="2">
    <source>
        <dbReference type="ARBA" id="ARBA00006449"/>
    </source>
</evidence>
<feature type="binding site" evidence="7">
    <location>
        <position position="394"/>
    </location>
    <ligand>
        <name>cyanocob(III)alamin</name>
        <dbReference type="ChEBI" id="CHEBI:17439"/>
    </ligand>
</feature>
<evidence type="ECO:0000256" key="3">
    <source>
        <dbReference type="ARBA" id="ARBA00022426"/>
    </source>
</evidence>